<protein>
    <submittedName>
        <fullName evidence="2">Uncharacterized protein</fullName>
    </submittedName>
</protein>
<dbReference type="PANTHER" id="PTHR22538:SF1">
    <property type="entry name" value="VWFD DOMAIN-CONTAINING PROTEIN"/>
    <property type="match status" value="1"/>
</dbReference>
<accession>A0AAD9G070</accession>
<dbReference type="EMBL" id="JASMQC010000052">
    <property type="protein sequence ID" value="KAK1929112.1"/>
    <property type="molecule type" value="Genomic_DNA"/>
</dbReference>
<evidence type="ECO:0000256" key="1">
    <source>
        <dbReference type="SAM" id="SignalP"/>
    </source>
</evidence>
<dbReference type="Proteomes" id="UP001259832">
    <property type="component" value="Unassembled WGS sequence"/>
</dbReference>
<dbReference type="InterPro" id="IPR029058">
    <property type="entry name" value="AB_hydrolase_fold"/>
</dbReference>
<dbReference type="AlphaFoldDB" id="A0AAD9G070"/>
<keyword evidence="3" id="KW-1185">Reference proteome</keyword>
<evidence type="ECO:0000313" key="3">
    <source>
        <dbReference type="Proteomes" id="UP001259832"/>
    </source>
</evidence>
<dbReference type="PANTHER" id="PTHR22538">
    <property type="entry name" value="CILIA- AND FLAGELLA-ASSOCIATED PROTEIN 74"/>
    <property type="match status" value="1"/>
</dbReference>
<dbReference type="Gene3D" id="3.40.50.1820">
    <property type="entry name" value="alpha/beta hydrolase"/>
    <property type="match status" value="1"/>
</dbReference>
<name>A0AAD9G070_9STRA</name>
<organism evidence="2 3">
    <name type="scientific">Phytophthora citrophthora</name>
    <dbReference type="NCBI Taxonomy" id="4793"/>
    <lineage>
        <taxon>Eukaryota</taxon>
        <taxon>Sar</taxon>
        <taxon>Stramenopiles</taxon>
        <taxon>Oomycota</taxon>
        <taxon>Peronosporomycetes</taxon>
        <taxon>Peronosporales</taxon>
        <taxon>Peronosporaceae</taxon>
        <taxon>Phytophthora</taxon>
    </lineage>
</organism>
<feature type="signal peptide" evidence="1">
    <location>
        <begin position="1"/>
        <end position="23"/>
    </location>
</feature>
<sequence>MASRLIHLAVAFGLSLLSFNADAQDTTSTDWPSLEFRFTVKRNSMKIYGQADFSMFANPITSGDGSNVRYDVFASFTEGERDANYTQINGIAYTSSIDSTFTCMDSESDKLPPIDAIVKGVSEANNSGRILQCSESFKAVVNGIPFALCASKSGFSMIGQDLDIVVKYLDNRVDILTPAPALNCRTVSTPTYVTSIGKELLTGVPDTTVERNLKPQFDFNLGDDDSSGSSDSCECKSTKRPCLFIHGMGVEEEEADVVDSFSYYWGDLTDHAPCCSSFKYTVLNTVDNGWTNDTLQQQVCDRAVSVSKRSSKTVIADTIIITHSMGNLMVAGAIATGKCQLDSSSTWVGMAGPMQGSRASDFVQETCAGETNFLLEKVANVTGRCPPTVALQSLPAQNGNYSSEELNQAYTAAQEAYSKNVSALMCSEGFSGLPSKYQAQFWVLGNVVPYESDQNDGMVEFASCAAGIPESKFGDTWESKFYKTKLNHYDSEFLYGDALLDKKKMPIKWFECLL</sequence>
<gene>
    <name evidence="2" type="ORF">P3T76_015405</name>
</gene>
<keyword evidence="1" id="KW-0732">Signal</keyword>
<feature type="chain" id="PRO_5042224791" evidence="1">
    <location>
        <begin position="24"/>
        <end position="514"/>
    </location>
</feature>
<evidence type="ECO:0000313" key="2">
    <source>
        <dbReference type="EMBL" id="KAK1929112.1"/>
    </source>
</evidence>
<proteinExistence type="predicted"/>
<reference evidence="2" key="1">
    <citation type="submission" date="2023-08" db="EMBL/GenBank/DDBJ databases">
        <title>Reference Genome Resource for the Citrus Pathogen Phytophthora citrophthora.</title>
        <authorList>
            <person name="Moller H."/>
            <person name="Coetzee B."/>
            <person name="Rose L.J."/>
            <person name="Van Niekerk J.M."/>
        </authorList>
    </citation>
    <scope>NUCLEOTIDE SEQUENCE</scope>
    <source>
        <strain evidence="2">STE-U-9442</strain>
    </source>
</reference>
<comment type="caution">
    <text evidence="2">The sequence shown here is derived from an EMBL/GenBank/DDBJ whole genome shotgun (WGS) entry which is preliminary data.</text>
</comment>